<proteinExistence type="predicted"/>
<dbReference type="GO" id="GO:0006260">
    <property type="term" value="P:DNA replication"/>
    <property type="evidence" value="ECO:0007669"/>
    <property type="project" value="UniProtKB-KW"/>
</dbReference>
<evidence type="ECO:0000256" key="2">
    <source>
        <dbReference type="SAM" id="MobiDB-lite"/>
    </source>
</evidence>
<protein>
    <recommendedName>
        <fullName evidence="4">Replication protein</fullName>
    </recommendedName>
</protein>
<dbReference type="AlphaFoldDB" id="A0A0F9DZW5"/>
<comment type="caution">
    <text evidence="3">The sequence shown here is derived from an EMBL/GenBank/DDBJ whole genome shotgun (WGS) entry which is preliminary data.</text>
</comment>
<keyword evidence="1" id="KW-0235">DNA replication</keyword>
<evidence type="ECO:0000256" key="1">
    <source>
        <dbReference type="ARBA" id="ARBA00022705"/>
    </source>
</evidence>
<dbReference type="InterPro" id="IPR000989">
    <property type="entry name" value="Rep"/>
</dbReference>
<dbReference type="GO" id="GO:0003677">
    <property type="term" value="F:DNA binding"/>
    <property type="evidence" value="ECO:0007669"/>
    <property type="project" value="InterPro"/>
</dbReference>
<evidence type="ECO:0008006" key="4">
    <source>
        <dbReference type="Google" id="ProtNLM"/>
    </source>
</evidence>
<accession>A0A0F9DZW5</accession>
<gene>
    <name evidence="3" type="ORF">LCGC14_2136620</name>
</gene>
<organism evidence="3">
    <name type="scientific">marine sediment metagenome</name>
    <dbReference type="NCBI Taxonomy" id="412755"/>
    <lineage>
        <taxon>unclassified sequences</taxon>
        <taxon>metagenomes</taxon>
        <taxon>ecological metagenomes</taxon>
    </lineage>
</organism>
<evidence type="ECO:0000313" key="3">
    <source>
        <dbReference type="EMBL" id="KKL67274.1"/>
    </source>
</evidence>
<dbReference type="Pfam" id="PF01446">
    <property type="entry name" value="Rep_1"/>
    <property type="match status" value="1"/>
</dbReference>
<sequence>MAGQCQDGDPALHSSLDPENLTVEFPAPGTHEQDHRFRNCLPQRVALLTHLPDLPLSDKQRSRFLGCGRNAWVQHSASHNRYRIRSDTCKLRWCPSCHASKGHHVREYLRQFIDANRDTRLRLVTLTLRHSPDPLRDQLDRLRKAFRRLRQRKFWKSCVAGGIGTIEIKRTDAGEWHPHLHIVATGRFIDQDLLSREWLQVTANSRIVDVREVYTHRAAIEYLCKYVTKPPPIENLLTLEVATDWILGLERSRLLIPFGNVQPYEPDQESDDYPTDWSPVSSLADLLERRADGDMEARIVLHTLENLPDEPLFDHFQHGPPSPVP</sequence>
<dbReference type="EMBL" id="LAZR01026916">
    <property type="protein sequence ID" value="KKL67274.1"/>
    <property type="molecule type" value="Genomic_DNA"/>
</dbReference>
<name>A0A0F9DZW5_9ZZZZ</name>
<feature type="region of interest" description="Disordered" evidence="2">
    <location>
        <begin position="1"/>
        <end position="33"/>
    </location>
</feature>
<reference evidence="3" key="1">
    <citation type="journal article" date="2015" name="Nature">
        <title>Complex archaea that bridge the gap between prokaryotes and eukaryotes.</title>
        <authorList>
            <person name="Spang A."/>
            <person name="Saw J.H."/>
            <person name="Jorgensen S.L."/>
            <person name="Zaremba-Niedzwiedzka K."/>
            <person name="Martijn J."/>
            <person name="Lind A.E."/>
            <person name="van Eijk R."/>
            <person name="Schleper C."/>
            <person name="Guy L."/>
            <person name="Ettema T.J."/>
        </authorList>
    </citation>
    <scope>NUCLEOTIDE SEQUENCE</scope>
</reference>